<evidence type="ECO:0000313" key="6">
    <source>
        <dbReference type="EMBL" id="KAK4285472.1"/>
    </source>
</evidence>
<keyword evidence="7" id="KW-1185">Reference proteome</keyword>
<evidence type="ECO:0008006" key="8">
    <source>
        <dbReference type="Google" id="ProtNLM"/>
    </source>
</evidence>
<evidence type="ECO:0000313" key="7">
    <source>
        <dbReference type="Proteomes" id="UP001293593"/>
    </source>
</evidence>
<organism evidence="6 7">
    <name type="scientific">Acacia crassicarpa</name>
    <name type="common">northern wattle</name>
    <dbReference type="NCBI Taxonomy" id="499986"/>
    <lineage>
        <taxon>Eukaryota</taxon>
        <taxon>Viridiplantae</taxon>
        <taxon>Streptophyta</taxon>
        <taxon>Embryophyta</taxon>
        <taxon>Tracheophyta</taxon>
        <taxon>Spermatophyta</taxon>
        <taxon>Magnoliopsida</taxon>
        <taxon>eudicotyledons</taxon>
        <taxon>Gunneridae</taxon>
        <taxon>Pentapetalae</taxon>
        <taxon>rosids</taxon>
        <taxon>fabids</taxon>
        <taxon>Fabales</taxon>
        <taxon>Fabaceae</taxon>
        <taxon>Caesalpinioideae</taxon>
        <taxon>mimosoid clade</taxon>
        <taxon>Acacieae</taxon>
        <taxon>Acacia</taxon>
    </lineage>
</organism>
<evidence type="ECO:0000256" key="3">
    <source>
        <dbReference type="ARBA" id="ARBA00023288"/>
    </source>
</evidence>
<sequence>MFSSEGFSSTNMTCGLKVDTRCKGWDRTMGKILKKIKGVSYDLDAEEGMIYISGKVDPQTIIRKITKHGKHAELCWMKTWMKTGINERAHVPYGGLMPYGTGRPLPYYGGPNHAYNHLPFQPPPPPPPLTHFMSHPSRFPPYYY</sequence>
<name>A0AAE1NAB4_9FABA</name>
<dbReference type="PANTHER" id="PTHR45868:SF22">
    <property type="entry name" value="METAL ION-BINDING PROTEIN"/>
    <property type="match status" value="1"/>
</dbReference>
<accession>A0AAE1NAB4</accession>
<evidence type="ECO:0000256" key="2">
    <source>
        <dbReference type="ARBA" id="ARBA00022723"/>
    </source>
</evidence>
<reference evidence="6" key="1">
    <citation type="submission" date="2023-10" db="EMBL/GenBank/DDBJ databases">
        <title>Chromosome-level genome of the transformable northern wattle, Acacia crassicarpa.</title>
        <authorList>
            <person name="Massaro I."/>
            <person name="Sinha N.R."/>
            <person name="Poethig S."/>
            <person name="Leichty A.R."/>
        </authorList>
    </citation>
    <scope>NUCLEOTIDE SEQUENCE</scope>
    <source>
        <strain evidence="6">Acra3RX</strain>
        <tissue evidence="6">Leaf</tissue>
    </source>
</reference>
<dbReference type="InterPro" id="IPR036163">
    <property type="entry name" value="HMA_dom_sf"/>
</dbReference>
<dbReference type="EMBL" id="JAWXYG010000001">
    <property type="protein sequence ID" value="KAK4285472.1"/>
    <property type="molecule type" value="Genomic_DNA"/>
</dbReference>
<dbReference type="AlphaFoldDB" id="A0AAE1NAB4"/>
<dbReference type="Gene3D" id="3.30.70.100">
    <property type="match status" value="1"/>
</dbReference>
<evidence type="ECO:0000256" key="5">
    <source>
        <dbReference type="ARBA" id="ARBA00024045"/>
    </source>
</evidence>
<dbReference type="GO" id="GO:0046872">
    <property type="term" value="F:metal ion binding"/>
    <property type="evidence" value="ECO:0007669"/>
    <property type="project" value="UniProtKB-KW"/>
</dbReference>
<dbReference type="SUPFAM" id="SSF55008">
    <property type="entry name" value="HMA, heavy metal-associated domain"/>
    <property type="match status" value="1"/>
</dbReference>
<comment type="caution">
    <text evidence="6">The sequence shown here is derived from an EMBL/GenBank/DDBJ whole genome shotgun (WGS) entry which is preliminary data.</text>
</comment>
<proteinExistence type="inferred from homology"/>
<keyword evidence="4" id="KW-0636">Prenylation</keyword>
<gene>
    <name evidence="6" type="ORF">QN277_002166</name>
</gene>
<keyword evidence="1" id="KW-0488">Methylation</keyword>
<evidence type="ECO:0000256" key="1">
    <source>
        <dbReference type="ARBA" id="ARBA00022481"/>
    </source>
</evidence>
<dbReference type="Proteomes" id="UP001293593">
    <property type="component" value="Unassembled WGS sequence"/>
</dbReference>
<comment type="similarity">
    <text evidence="5">Belongs to the HIPP family.</text>
</comment>
<keyword evidence="2" id="KW-0479">Metal-binding</keyword>
<evidence type="ECO:0000256" key="4">
    <source>
        <dbReference type="ARBA" id="ARBA00023289"/>
    </source>
</evidence>
<protein>
    <recommendedName>
        <fullName evidence="8">HMA domain-containing protein</fullName>
    </recommendedName>
</protein>
<dbReference type="PANTHER" id="PTHR45868">
    <property type="entry name" value="HEAVY METAL-ASSOCIATED ISOPRENYLATED PLANT PROTEIN 33-RELATED"/>
    <property type="match status" value="1"/>
</dbReference>
<keyword evidence="3" id="KW-0449">Lipoprotein</keyword>